<dbReference type="Proteomes" id="UP000297407">
    <property type="component" value="Unassembled WGS sequence"/>
</dbReference>
<dbReference type="PANTHER" id="PTHR42776:SF27">
    <property type="entry name" value="DIPEPTIDYL PEPTIDASE FAMILY MEMBER 6"/>
    <property type="match status" value="1"/>
</dbReference>
<dbReference type="SUPFAM" id="SSF82171">
    <property type="entry name" value="DPP6 N-terminal domain-like"/>
    <property type="match status" value="1"/>
</dbReference>
<dbReference type="SUPFAM" id="SSF53474">
    <property type="entry name" value="alpha/beta-Hydrolases"/>
    <property type="match status" value="1"/>
</dbReference>
<evidence type="ECO:0000259" key="2">
    <source>
        <dbReference type="Pfam" id="PF00326"/>
    </source>
</evidence>
<accession>A0A4Z0LA56</accession>
<gene>
    <name evidence="3" type="ORF">E4635_03720</name>
</gene>
<sequence>MIYIIYNCKIIWISIILFLTTCPVKGQVEKTRQLTSNDYPLWSTLKPENISNNGHWVSYSLCYESKLDTLFVRSTTTAKTFVFPKGYDGKFITDSWYGCMLPEDKFQLVDLQTGALQKFENVKSFSICNQYYIFYCTDEEDKIKIVVKNQKGQILESVNNVTSYSLSPSNNTLAFCTSTKMHNSIGLIQLSEKKIRTVIKESTEKIFGNIIWQEKGKSLAFAGSSLHAKSSAAESVLFYNIEDKELFQYDTTLEKSWPTGRLLAVNYTSSLGISKDGMKVFFTTNKKPAENDANDNLKVQIWNAKDKELFAFGKKYGNAQDYPRLVMWEPKSNLFAEIGNDLHPLAILNGNQQYALVYHPDDNKPSFKQETDIDYFLLNLKTNKKTLFLKGQTSVLGSLYFSPQGKYVVYFREYNWWVYSFATQNHINITARIPASFYDDSSDRPQEPMPYGCAGFTVNDETILLYDQFDIWQFKLNEQVAKRLTNGRENKQIFRLADSDKGNIDDIIRNDKIINLNSDLLLKVQSIDNRESGYFNLDKKQRLQTLVYEPKLISALFKAEKSNTYVYQKEDFNEPPALLVKKDNGLTKSIYKSNPQHNHYGWGTLKLIEYKNSKAVNLKGVLFYPFNYDPNRKYPMIVYIYERQTKALHTYTNPSLLNGSAFNPTNFTSRGYFVLFPDIEYEIGNPGFSASDCVIAATQTATESAPIDKTKIGVMGHSFGGYETNFIITQTDMFAAAVAGAGVSDLTSCYLSVGWADIKPNARRFEYDQMRMGKTLFNNYEGYQKNSPINFAANITTPLLSYTGGDDRQVNPYQTMEFHLALRRLQKDNIMLIYPKENHVIQNPENQINLTEKITQWFDYYLKGSAKPEWFEQK</sequence>
<dbReference type="GO" id="GO:0004252">
    <property type="term" value="F:serine-type endopeptidase activity"/>
    <property type="evidence" value="ECO:0007669"/>
    <property type="project" value="TreeGrafter"/>
</dbReference>
<dbReference type="Gene3D" id="3.40.50.1820">
    <property type="entry name" value="alpha/beta hydrolase"/>
    <property type="match status" value="1"/>
</dbReference>
<dbReference type="AlphaFoldDB" id="A0A4Z0LA56"/>
<reference evidence="3 4" key="1">
    <citation type="submission" date="2019-04" db="EMBL/GenBank/DDBJ databases">
        <title>Flavobacterium sp. strain DS2-A Genome sequencing and assembly.</title>
        <authorList>
            <person name="Kim I."/>
        </authorList>
    </citation>
    <scope>NUCLEOTIDE SEQUENCE [LARGE SCALE GENOMIC DNA]</scope>
    <source>
        <strain evidence="3 4">DS2-A</strain>
    </source>
</reference>
<dbReference type="OrthoDB" id="9812921at2"/>
<dbReference type="Pfam" id="PF00326">
    <property type="entry name" value="Peptidase_S9"/>
    <property type="match status" value="1"/>
</dbReference>
<evidence type="ECO:0000256" key="1">
    <source>
        <dbReference type="ARBA" id="ARBA00022801"/>
    </source>
</evidence>
<dbReference type="InterPro" id="IPR029058">
    <property type="entry name" value="AB_hydrolase_fold"/>
</dbReference>
<keyword evidence="4" id="KW-1185">Reference proteome</keyword>
<keyword evidence="1" id="KW-0378">Hydrolase</keyword>
<dbReference type="PANTHER" id="PTHR42776">
    <property type="entry name" value="SERINE PEPTIDASE S9 FAMILY MEMBER"/>
    <property type="match status" value="1"/>
</dbReference>
<name>A0A4Z0LA56_9FLAO</name>
<dbReference type="InterPro" id="IPR001375">
    <property type="entry name" value="Peptidase_S9_cat"/>
</dbReference>
<evidence type="ECO:0000313" key="4">
    <source>
        <dbReference type="Proteomes" id="UP000297407"/>
    </source>
</evidence>
<proteinExistence type="predicted"/>
<feature type="domain" description="Peptidase S9 prolyl oligopeptidase catalytic" evidence="2">
    <location>
        <begin position="691"/>
        <end position="864"/>
    </location>
</feature>
<protein>
    <submittedName>
        <fullName evidence="3">S9 family peptidase</fullName>
    </submittedName>
</protein>
<organism evidence="3 4">
    <name type="scientific">Flavobacterium humi</name>
    <dbReference type="NCBI Taxonomy" id="2562683"/>
    <lineage>
        <taxon>Bacteria</taxon>
        <taxon>Pseudomonadati</taxon>
        <taxon>Bacteroidota</taxon>
        <taxon>Flavobacteriia</taxon>
        <taxon>Flavobacteriales</taxon>
        <taxon>Flavobacteriaceae</taxon>
        <taxon>Flavobacterium</taxon>
    </lineage>
</organism>
<dbReference type="EMBL" id="SRLH01000002">
    <property type="protein sequence ID" value="TGD58970.1"/>
    <property type="molecule type" value="Genomic_DNA"/>
</dbReference>
<evidence type="ECO:0000313" key="3">
    <source>
        <dbReference type="EMBL" id="TGD58970.1"/>
    </source>
</evidence>
<dbReference type="GO" id="GO:0006508">
    <property type="term" value="P:proteolysis"/>
    <property type="evidence" value="ECO:0007669"/>
    <property type="project" value="InterPro"/>
</dbReference>
<dbReference type="RefSeq" id="WP_135525280.1">
    <property type="nucleotide sequence ID" value="NZ_SRLH01000002.1"/>
</dbReference>
<comment type="caution">
    <text evidence="3">The sequence shown here is derived from an EMBL/GenBank/DDBJ whole genome shotgun (WGS) entry which is preliminary data.</text>
</comment>